<sequence length="129" mass="14338">MDAIACEKARRTFHTPNPMSTRPFHEFSIATKQPWVGFLLLFHTLRVWRLRPSYTTLECGLESLFCDALVVQFGCGAALVVLISARPLKALLCRVWNNSYPSGGGSKSYQGTVVGTTNHEVMVAKGQMF</sequence>
<organism evidence="1 2">
    <name type="scientific">Tothia fuscella</name>
    <dbReference type="NCBI Taxonomy" id="1048955"/>
    <lineage>
        <taxon>Eukaryota</taxon>
        <taxon>Fungi</taxon>
        <taxon>Dikarya</taxon>
        <taxon>Ascomycota</taxon>
        <taxon>Pezizomycotina</taxon>
        <taxon>Dothideomycetes</taxon>
        <taxon>Pleosporomycetidae</taxon>
        <taxon>Venturiales</taxon>
        <taxon>Cylindrosympodiaceae</taxon>
        <taxon>Tothia</taxon>
    </lineage>
</organism>
<keyword evidence="2" id="KW-1185">Reference proteome</keyword>
<protein>
    <submittedName>
        <fullName evidence="1">Uncharacterized protein</fullName>
    </submittedName>
</protein>
<dbReference type="EMBL" id="MU007013">
    <property type="protein sequence ID" value="KAF2435358.1"/>
    <property type="molecule type" value="Genomic_DNA"/>
</dbReference>
<comment type="caution">
    <text evidence="1">The sequence shown here is derived from an EMBL/GenBank/DDBJ whole genome shotgun (WGS) entry which is preliminary data.</text>
</comment>
<dbReference type="Proteomes" id="UP000800235">
    <property type="component" value="Unassembled WGS sequence"/>
</dbReference>
<reference evidence="1" key="1">
    <citation type="journal article" date="2020" name="Stud. Mycol.">
        <title>101 Dothideomycetes genomes: a test case for predicting lifestyles and emergence of pathogens.</title>
        <authorList>
            <person name="Haridas S."/>
            <person name="Albert R."/>
            <person name="Binder M."/>
            <person name="Bloem J."/>
            <person name="Labutti K."/>
            <person name="Salamov A."/>
            <person name="Andreopoulos B."/>
            <person name="Baker S."/>
            <person name="Barry K."/>
            <person name="Bills G."/>
            <person name="Bluhm B."/>
            <person name="Cannon C."/>
            <person name="Castanera R."/>
            <person name="Culley D."/>
            <person name="Daum C."/>
            <person name="Ezra D."/>
            <person name="Gonzalez J."/>
            <person name="Henrissat B."/>
            <person name="Kuo A."/>
            <person name="Liang C."/>
            <person name="Lipzen A."/>
            <person name="Lutzoni F."/>
            <person name="Magnuson J."/>
            <person name="Mondo S."/>
            <person name="Nolan M."/>
            <person name="Ohm R."/>
            <person name="Pangilinan J."/>
            <person name="Park H.-J."/>
            <person name="Ramirez L."/>
            <person name="Alfaro M."/>
            <person name="Sun H."/>
            <person name="Tritt A."/>
            <person name="Yoshinaga Y."/>
            <person name="Zwiers L.-H."/>
            <person name="Turgeon B."/>
            <person name="Goodwin S."/>
            <person name="Spatafora J."/>
            <person name="Crous P."/>
            <person name="Grigoriev I."/>
        </authorList>
    </citation>
    <scope>NUCLEOTIDE SEQUENCE</scope>
    <source>
        <strain evidence="1">CBS 130266</strain>
    </source>
</reference>
<evidence type="ECO:0000313" key="1">
    <source>
        <dbReference type="EMBL" id="KAF2435358.1"/>
    </source>
</evidence>
<evidence type="ECO:0000313" key="2">
    <source>
        <dbReference type="Proteomes" id="UP000800235"/>
    </source>
</evidence>
<name>A0A9P4P1T0_9PEZI</name>
<accession>A0A9P4P1T0</accession>
<proteinExistence type="predicted"/>
<dbReference type="AlphaFoldDB" id="A0A9P4P1T0"/>
<gene>
    <name evidence="1" type="ORF">EJ08DRAFT_334846</name>
</gene>